<dbReference type="Proteomes" id="UP000215896">
    <property type="component" value="Unassembled WGS sequence"/>
</dbReference>
<feature type="domain" description="TadE-like" evidence="2">
    <location>
        <begin position="14"/>
        <end position="56"/>
    </location>
</feature>
<feature type="transmembrane region" description="Helical" evidence="1">
    <location>
        <begin position="20"/>
        <end position="42"/>
    </location>
</feature>
<sequence length="146" mass="14928">MRRRDEADRRGERGATALEVAVLTPVVLMVVAVMVGGARVWFARAAVADVAHSAARAASLARDPGAARQQAQAAAATGLSTAGLRCAGRSVSVDVSGFAVAVGTPAQVTARVQCRVELADLIGFGLPGSVDASAQAVSALDTYRRR</sequence>
<dbReference type="EMBL" id="NMVO01000001">
    <property type="protein sequence ID" value="OYO17488.1"/>
    <property type="molecule type" value="Genomic_DNA"/>
</dbReference>
<dbReference type="InterPro" id="IPR012495">
    <property type="entry name" value="TadE-like_dom"/>
</dbReference>
<protein>
    <recommendedName>
        <fullName evidence="2">TadE-like domain-containing protein</fullName>
    </recommendedName>
</protein>
<reference evidence="3 4" key="1">
    <citation type="submission" date="2017-07" db="EMBL/GenBank/DDBJ databases">
        <title>Draft whole genome sequences of clinical Proprionibacteriaceae strains.</title>
        <authorList>
            <person name="Bernier A.-M."/>
            <person name="Bernard K."/>
            <person name="Domingo M.-C."/>
        </authorList>
    </citation>
    <scope>NUCLEOTIDE SEQUENCE [LARGE SCALE GENOMIC DNA]</scope>
    <source>
        <strain evidence="3 4">NML 030167</strain>
    </source>
</reference>
<evidence type="ECO:0000259" key="2">
    <source>
        <dbReference type="Pfam" id="PF07811"/>
    </source>
</evidence>
<keyword evidence="1" id="KW-0472">Membrane</keyword>
<keyword evidence="1" id="KW-0812">Transmembrane</keyword>
<accession>A0A255GNU8</accession>
<organism evidence="3 4">
    <name type="scientific">Enemella evansiae</name>
    <dbReference type="NCBI Taxonomy" id="2016499"/>
    <lineage>
        <taxon>Bacteria</taxon>
        <taxon>Bacillati</taxon>
        <taxon>Actinomycetota</taxon>
        <taxon>Actinomycetes</taxon>
        <taxon>Propionibacteriales</taxon>
        <taxon>Propionibacteriaceae</taxon>
        <taxon>Enemella</taxon>
    </lineage>
</organism>
<dbReference type="Pfam" id="PF07811">
    <property type="entry name" value="TadE"/>
    <property type="match status" value="1"/>
</dbReference>
<proteinExistence type="predicted"/>
<comment type="caution">
    <text evidence="3">The sequence shown here is derived from an EMBL/GenBank/DDBJ whole genome shotgun (WGS) entry which is preliminary data.</text>
</comment>
<dbReference type="RefSeq" id="WP_094402227.1">
    <property type="nucleotide sequence ID" value="NZ_NMVL01000022.1"/>
</dbReference>
<evidence type="ECO:0000256" key="1">
    <source>
        <dbReference type="SAM" id="Phobius"/>
    </source>
</evidence>
<gene>
    <name evidence="3" type="ORF">CGZ94_00835</name>
</gene>
<evidence type="ECO:0000313" key="3">
    <source>
        <dbReference type="EMBL" id="OYO17488.1"/>
    </source>
</evidence>
<keyword evidence="4" id="KW-1185">Reference proteome</keyword>
<evidence type="ECO:0000313" key="4">
    <source>
        <dbReference type="Proteomes" id="UP000215896"/>
    </source>
</evidence>
<dbReference type="OrthoDB" id="3732760at2"/>
<dbReference type="AlphaFoldDB" id="A0A255GNU8"/>
<name>A0A255GNU8_9ACTN</name>
<keyword evidence="1" id="KW-1133">Transmembrane helix</keyword>